<dbReference type="Proteomes" id="UP000003604">
    <property type="component" value="Unassembled WGS sequence"/>
</dbReference>
<name>D0I7L8_GRIHO</name>
<proteinExistence type="predicted"/>
<dbReference type="EMBL" id="ADAQ01000011">
    <property type="protein sequence ID" value="EEY72637.1"/>
    <property type="molecule type" value="Genomic_DNA"/>
</dbReference>
<reference evidence="1 2" key="1">
    <citation type="submission" date="2009-10" db="EMBL/GenBank/DDBJ databases">
        <authorList>
            <consortium name="Los Alamos National Laboratory (LANL)"/>
            <consortium name="National Microbial Pathogen Data Resource (NMPDR)"/>
            <person name="Saunders E.H."/>
            <person name="Munk A.C."/>
            <person name="Tapia R."/>
            <person name="Green L."/>
            <person name="Rogers Y."/>
            <person name="Detter J.C."/>
            <person name="Bruce D."/>
            <person name="Brettin T.S."/>
            <person name="Colwell R.R."/>
            <person name="Huq A."/>
            <person name="Grim C.J."/>
            <person name="Hasan N.A."/>
            <person name="Bartels D."/>
            <person name="Vonstein V."/>
        </authorList>
    </citation>
    <scope>NUCLEOTIDE SEQUENCE [LARGE SCALE GENOMIC DNA]</scope>
    <source>
        <strain evidence="1 2">CIP 101886</strain>
    </source>
</reference>
<protein>
    <submittedName>
        <fullName evidence="1">Uncharacterized protein</fullName>
    </submittedName>
</protein>
<organism evidence="1 2">
    <name type="scientific">Grimontia hollisae CIP 101886</name>
    <dbReference type="NCBI Taxonomy" id="675812"/>
    <lineage>
        <taxon>Bacteria</taxon>
        <taxon>Pseudomonadati</taxon>
        <taxon>Pseudomonadota</taxon>
        <taxon>Gammaproteobacteria</taxon>
        <taxon>Vibrionales</taxon>
        <taxon>Vibrionaceae</taxon>
        <taxon>Grimontia</taxon>
    </lineage>
</organism>
<evidence type="ECO:0000313" key="2">
    <source>
        <dbReference type="Proteomes" id="UP000003604"/>
    </source>
</evidence>
<sequence>MDLRRDERHFMEKFKKENAMKLKTFSDCDFDRLEMDCIRDECFKR</sequence>
<dbReference type="AlphaFoldDB" id="D0I7L8"/>
<comment type="caution">
    <text evidence="1">The sequence shown here is derived from an EMBL/GenBank/DDBJ whole genome shotgun (WGS) entry which is preliminary data.</text>
</comment>
<accession>D0I7L8</accession>
<keyword evidence="2" id="KW-1185">Reference proteome</keyword>
<gene>
    <name evidence="1" type="ORF">VHA_001742</name>
</gene>
<evidence type="ECO:0000313" key="1">
    <source>
        <dbReference type="EMBL" id="EEY72637.1"/>
    </source>
</evidence>